<dbReference type="AlphaFoldDB" id="M5IP70"/>
<evidence type="ECO:0000313" key="1">
    <source>
        <dbReference type="EMBL" id="EKU10754.1"/>
    </source>
</evidence>
<protein>
    <submittedName>
        <fullName evidence="1">Uncharacterized protein</fullName>
    </submittedName>
</protein>
<reference evidence="1 2" key="1">
    <citation type="journal article" date="2013" name="Genome Announc.">
        <title>Genome Sequence of Campylobacter showae UNSWCD, Isolated from a Patient with Crohn's Disease.</title>
        <authorList>
            <person name="Tay A.P."/>
            <person name="Kaakoush N.O."/>
            <person name="Deshpande N.P."/>
            <person name="Chen Z."/>
            <person name="Mitchell H."/>
            <person name="Wilkins M.R."/>
        </authorList>
    </citation>
    <scope>NUCLEOTIDE SEQUENCE [LARGE SCALE GENOMIC DNA]</scope>
    <source>
        <strain evidence="1 2">CSUNSWCD</strain>
    </source>
</reference>
<proteinExistence type="predicted"/>
<accession>M5IP70</accession>
<comment type="caution">
    <text evidence="1">The sequence shown here is derived from an EMBL/GenBank/DDBJ whole genome shotgun (WGS) entry which is preliminary data.</text>
</comment>
<dbReference type="Proteomes" id="UP000011939">
    <property type="component" value="Unassembled WGS sequence"/>
</dbReference>
<dbReference type="STRING" id="1244083.CSUNSWCD_555"/>
<evidence type="ECO:0000313" key="2">
    <source>
        <dbReference type="Proteomes" id="UP000011939"/>
    </source>
</evidence>
<sequence length="40" mass="4843">MSYRQSCQIRIALSSMYILPNLQIYRFKFSSVIQFWQVVP</sequence>
<name>M5IP70_9BACT</name>
<gene>
    <name evidence="1" type="ORF">CSUNSWCD_555</name>
</gene>
<organism evidence="1 2">
    <name type="scientific">Campylobacter showae CSUNSWCD</name>
    <dbReference type="NCBI Taxonomy" id="1244083"/>
    <lineage>
        <taxon>Bacteria</taxon>
        <taxon>Pseudomonadati</taxon>
        <taxon>Campylobacterota</taxon>
        <taxon>Epsilonproteobacteria</taxon>
        <taxon>Campylobacterales</taxon>
        <taxon>Campylobacteraceae</taxon>
        <taxon>Campylobacter</taxon>
    </lineage>
</organism>
<dbReference type="EMBL" id="AMZQ01000010">
    <property type="protein sequence ID" value="EKU10754.1"/>
    <property type="molecule type" value="Genomic_DNA"/>
</dbReference>